<dbReference type="KEGG" id="beq:BEWA_032400"/>
<dbReference type="Proteomes" id="UP000031512">
    <property type="component" value="Chromosome 1"/>
</dbReference>
<reference evidence="2 3" key="1">
    <citation type="journal article" date="2012" name="BMC Genomics">
        <title>Comparative genomic analysis and phylogenetic position of Theileria equi.</title>
        <authorList>
            <person name="Kappmeyer L.S."/>
            <person name="Thiagarajan M."/>
            <person name="Herndon D.R."/>
            <person name="Ramsay J.D."/>
            <person name="Caler E."/>
            <person name="Djikeng A."/>
            <person name="Gillespie J.J."/>
            <person name="Lau A.O."/>
            <person name="Roalson E.H."/>
            <person name="Silva J.C."/>
            <person name="Silva M.G."/>
            <person name="Suarez C.E."/>
            <person name="Ueti M.W."/>
            <person name="Nene V.M."/>
            <person name="Mealey R.H."/>
            <person name="Knowles D.P."/>
            <person name="Brayton K.A."/>
        </authorList>
    </citation>
    <scope>NUCLEOTIDE SEQUENCE [LARGE SCALE GENOMIC DNA]</scope>
    <source>
        <strain evidence="2 3">WA</strain>
    </source>
</reference>
<proteinExistence type="predicted"/>
<evidence type="ECO:0000256" key="1">
    <source>
        <dbReference type="SAM" id="MobiDB-lite"/>
    </source>
</evidence>
<dbReference type="RefSeq" id="XP_004830053.1">
    <property type="nucleotide sequence ID" value="XM_004829996.1"/>
</dbReference>
<accession>L0AXV4</accession>
<dbReference type="VEuPathDB" id="PiroplasmaDB:BEWA_032400"/>
<protein>
    <submittedName>
        <fullName evidence="2">Uncharacterized protein</fullName>
    </submittedName>
</protein>
<dbReference type="EMBL" id="CP001669">
    <property type="protein sequence ID" value="AFZ80387.1"/>
    <property type="molecule type" value="Genomic_DNA"/>
</dbReference>
<sequence length="455" mass="52461">MSSINIKRKCPNGEKDRSAGAINCPTHNHFKASLSNLDGKNHPHYRVCRHKRREVNILSLKYGSEELKDESGKDLTSTHTEIDEVYTYYSKVYDKKDEWNISRPLLLRILDKGKYYLYENADAKNEKDSEEQDKEHRELKPPTNTKWRGIPDNGFYYVNGNPTQALKEKLNRLTCDLHNLHIVDIHKTVTYKCACDETVVTNEPIIGRYIKYNHSYSSGIRPIRYKNVSLEDDYQLLTLTLDYTLTLTVYYWDEDKEHTRPLMLDVYVEDYNSIVPVSNNGEEDNSKWTIIGELGSASEKQLQEHKCKLFNPVTIDVSAKTEKYDNLYCIKEGCKKESPHKVMVENYGRLALNNYKAKRHTYGGKKFTITGFTGEPKIHGKELPIWNVKEVVIFFLRCPEGPSDPATNTPLLVYVNNNGGSTHKWYKNEGTNAGYKLAEEKGLGTKNLQEVYSNS</sequence>
<gene>
    <name evidence="2" type="ORF">BEWA_032400</name>
</gene>
<dbReference type="GeneID" id="15803535"/>
<dbReference type="AlphaFoldDB" id="L0AXV4"/>
<keyword evidence="3" id="KW-1185">Reference proteome</keyword>
<organism evidence="2 3">
    <name type="scientific">Theileria equi strain WA</name>
    <dbReference type="NCBI Taxonomy" id="1537102"/>
    <lineage>
        <taxon>Eukaryota</taxon>
        <taxon>Sar</taxon>
        <taxon>Alveolata</taxon>
        <taxon>Apicomplexa</taxon>
        <taxon>Aconoidasida</taxon>
        <taxon>Piroplasmida</taxon>
        <taxon>Theileriidae</taxon>
        <taxon>Theileria</taxon>
    </lineage>
</organism>
<name>L0AXV4_THEEQ</name>
<dbReference type="eggNOG" id="KOG1366">
    <property type="taxonomic scope" value="Eukaryota"/>
</dbReference>
<feature type="region of interest" description="Disordered" evidence="1">
    <location>
        <begin position="123"/>
        <end position="144"/>
    </location>
</feature>
<evidence type="ECO:0000313" key="2">
    <source>
        <dbReference type="EMBL" id="AFZ80387.1"/>
    </source>
</evidence>
<evidence type="ECO:0000313" key="3">
    <source>
        <dbReference type="Proteomes" id="UP000031512"/>
    </source>
</evidence>
<feature type="compositionally biased region" description="Basic and acidic residues" evidence="1">
    <location>
        <begin position="123"/>
        <end position="140"/>
    </location>
</feature>